<evidence type="ECO:0000313" key="2">
    <source>
        <dbReference type="EMBL" id="ETE65314.1"/>
    </source>
</evidence>
<feature type="non-terminal residue" evidence="2">
    <location>
        <position position="81"/>
    </location>
</feature>
<accession>V8NSR0</accession>
<comment type="caution">
    <text evidence="2">The sequence shown here is derived from an EMBL/GenBank/DDBJ whole genome shotgun (WGS) entry which is preliminary data.</text>
</comment>
<feature type="non-terminal residue" evidence="2">
    <location>
        <position position="1"/>
    </location>
</feature>
<evidence type="ECO:0000313" key="3">
    <source>
        <dbReference type="Proteomes" id="UP000018936"/>
    </source>
</evidence>
<dbReference type="AlphaFoldDB" id="V8NSR0"/>
<evidence type="ECO:0000256" key="1">
    <source>
        <dbReference type="SAM" id="MobiDB-lite"/>
    </source>
</evidence>
<organism evidence="2 3">
    <name type="scientific">Ophiophagus hannah</name>
    <name type="common">King cobra</name>
    <name type="synonym">Naja hannah</name>
    <dbReference type="NCBI Taxonomy" id="8665"/>
    <lineage>
        <taxon>Eukaryota</taxon>
        <taxon>Metazoa</taxon>
        <taxon>Chordata</taxon>
        <taxon>Craniata</taxon>
        <taxon>Vertebrata</taxon>
        <taxon>Euteleostomi</taxon>
        <taxon>Lepidosauria</taxon>
        <taxon>Squamata</taxon>
        <taxon>Bifurcata</taxon>
        <taxon>Unidentata</taxon>
        <taxon>Episquamata</taxon>
        <taxon>Toxicofera</taxon>
        <taxon>Serpentes</taxon>
        <taxon>Colubroidea</taxon>
        <taxon>Elapidae</taxon>
        <taxon>Elapinae</taxon>
        <taxon>Ophiophagus</taxon>
    </lineage>
</organism>
<proteinExistence type="predicted"/>
<reference evidence="2 3" key="1">
    <citation type="journal article" date="2013" name="Proc. Natl. Acad. Sci. U.S.A.">
        <title>The king cobra genome reveals dynamic gene evolution and adaptation in the snake venom system.</title>
        <authorList>
            <person name="Vonk F.J."/>
            <person name="Casewell N.R."/>
            <person name="Henkel C.V."/>
            <person name="Heimberg A.M."/>
            <person name="Jansen H.J."/>
            <person name="McCleary R.J."/>
            <person name="Kerkkamp H.M."/>
            <person name="Vos R.A."/>
            <person name="Guerreiro I."/>
            <person name="Calvete J.J."/>
            <person name="Wuster W."/>
            <person name="Woods A.E."/>
            <person name="Logan J.M."/>
            <person name="Harrison R.A."/>
            <person name="Castoe T.A."/>
            <person name="de Koning A.P."/>
            <person name="Pollock D.D."/>
            <person name="Yandell M."/>
            <person name="Calderon D."/>
            <person name="Renjifo C."/>
            <person name="Currier R.B."/>
            <person name="Salgado D."/>
            <person name="Pla D."/>
            <person name="Sanz L."/>
            <person name="Hyder A.S."/>
            <person name="Ribeiro J.M."/>
            <person name="Arntzen J.W."/>
            <person name="van den Thillart G.E."/>
            <person name="Boetzer M."/>
            <person name="Pirovano W."/>
            <person name="Dirks R.P."/>
            <person name="Spaink H.P."/>
            <person name="Duboule D."/>
            <person name="McGlinn E."/>
            <person name="Kini R.M."/>
            <person name="Richardson M.K."/>
        </authorList>
    </citation>
    <scope>NUCLEOTIDE SEQUENCE</scope>
    <source>
        <tissue evidence="2">Blood</tissue>
    </source>
</reference>
<dbReference type="Proteomes" id="UP000018936">
    <property type="component" value="Unassembled WGS sequence"/>
</dbReference>
<protein>
    <submittedName>
        <fullName evidence="2">Uncharacterized protein</fullName>
    </submittedName>
</protein>
<gene>
    <name evidence="2" type="ORF">L345_08916</name>
</gene>
<keyword evidence="3" id="KW-1185">Reference proteome</keyword>
<dbReference type="EMBL" id="AZIM01001922">
    <property type="protein sequence ID" value="ETE65314.1"/>
    <property type="molecule type" value="Genomic_DNA"/>
</dbReference>
<sequence>RPAASHRAQPARRLRLLFGCRGEAAPSAALGEEGSLGGGERLPAPGGEERKEAENQLIAWDGLGIPAPGWTRRPPRSLPVL</sequence>
<name>V8NSR0_OPHHA</name>
<feature type="region of interest" description="Disordered" evidence="1">
    <location>
        <begin position="27"/>
        <end position="52"/>
    </location>
</feature>